<proteinExistence type="predicted"/>
<reference evidence="2" key="1">
    <citation type="submission" date="2022-07" db="EMBL/GenBank/DDBJ databases">
        <title>Phylogenomic reconstructions and comparative analyses of Kickxellomycotina fungi.</title>
        <authorList>
            <person name="Reynolds N.K."/>
            <person name="Stajich J.E."/>
            <person name="Barry K."/>
            <person name="Grigoriev I.V."/>
            <person name="Crous P."/>
            <person name="Smith M.E."/>
        </authorList>
    </citation>
    <scope>NUCLEOTIDE SEQUENCE</scope>
    <source>
        <strain evidence="2">RSA 567</strain>
    </source>
</reference>
<comment type="caution">
    <text evidence="2">The sequence shown here is derived from an EMBL/GenBank/DDBJ whole genome shotgun (WGS) entry which is preliminary data.</text>
</comment>
<dbReference type="InterPro" id="IPR036754">
    <property type="entry name" value="YbaK/aa-tRNA-synt-asso_dom_sf"/>
</dbReference>
<sequence>FCLTAPSVNHLCKSIVLENTRCSHTSYDNPLDSRYYCVVIQYVASIDVSKLVRYIRQALGCGTSKKQYNFRLVSAEQSHQLTGFANNGVCPIGLATPIPVFIDHAICQLQPPVLYLGAGHPDWKLALPVKTFCQIAQCHAIDLAQ</sequence>
<feature type="domain" description="YbaK/aminoacyl-tRNA synthetase-associated" evidence="1">
    <location>
        <begin position="11"/>
        <end position="127"/>
    </location>
</feature>
<dbReference type="GO" id="GO:0002161">
    <property type="term" value="F:aminoacyl-tRNA deacylase activity"/>
    <property type="evidence" value="ECO:0007669"/>
    <property type="project" value="InterPro"/>
</dbReference>
<dbReference type="EMBL" id="JANBQB010000688">
    <property type="protein sequence ID" value="KAJ1974200.1"/>
    <property type="molecule type" value="Genomic_DNA"/>
</dbReference>
<name>A0A9W8B467_9FUNG</name>
<evidence type="ECO:0000259" key="1">
    <source>
        <dbReference type="Pfam" id="PF04073"/>
    </source>
</evidence>
<evidence type="ECO:0000313" key="2">
    <source>
        <dbReference type="EMBL" id="KAJ1974200.1"/>
    </source>
</evidence>
<feature type="non-terminal residue" evidence="2">
    <location>
        <position position="1"/>
    </location>
</feature>
<accession>A0A9W8B467</accession>
<keyword evidence="3" id="KW-1185">Reference proteome</keyword>
<dbReference type="InterPro" id="IPR007214">
    <property type="entry name" value="YbaK/aa-tRNA-synth-assoc-dom"/>
</dbReference>
<dbReference type="PANTHER" id="PTHR30411">
    <property type="entry name" value="CYTOPLASMIC PROTEIN"/>
    <property type="match status" value="1"/>
</dbReference>
<dbReference type="Gene3D" id="3.90.960.10">
    <property type="entry name" value="YbaK/aminoacyl-tRNA synthetase-associated domain"/>
    <property type="match status" value="1"/>
</dbReference>
<dbReference type="CDD" id="cd04332">
    <property type="entry name" value="YbaK_like"/>
    <property type="match status" value="1"/>
</dbReference>
<dbReference type="PANTHER" id="PTHR30411:SF4">
    <property type="entry name" value="YBAK_AMINOACYL-TRNA SYNTHETASE-ASSOCIATED DOMAIN-CONTAINING PROTEIN"/>
    <property type="match status" value="1"/>
</dbReference>
<gene>
    <name evidence="2" type="ORF">H4R34_004803</name>
</gene>
<dbReference type="Proteomes" id="UP001151582">
    <property type="component" value="Unassembled WGS sequence"/>
</dbReference>
<dbReference type="SUPFAM" id="SSF55826">
    <property type="entry name" value="YbaK/ProRS associated domain"/>
    <property type="match status" value="1"/>
</dbReference>
<dbReference type="AlphaFoldDB" id="A0A9W8B467"/>
<organism evidence="2 3">
    <name type="scientific">Dimargaris verticillata</name>
    <dbReference type="NCBI Taxonomy" id="2761393"/>
    <lineage>
        <taxon>Eukaryota</taxon>
        <taxon>Fungi</taxon>
        <taxon>Fungi incertae sedis</taxon>
        <taxon>Zoopagomycota</taxon>
        <taxon>Kickxellomycotina</taxon>
        <taxon>Dimargaritomycetes</taxon>
        <taxon>Dimargaritales</taxon>
        <taxon>Dimargaritaceae</taxon>
        <taxon>Dimargaris</taxon>
    </lineage>
</organism>
<protein>
    <recommendedName>
        <fullName evidence="1">YbaK/aminoacyl-tRNA synthetase-associated domain-containing protein</fullName>
    </recommendedName>
</protein>
<evidence type="ECO:0000313" key="3">
    <source>
        <dbReference type="Proteomes" id="UP001151582"/>
    </source>
</evidence>
<dbReference type="Pfam" id="PF04073">
    <property type="entry name" value="tRNA_edit"/>
    <property type="match status" value="1"/>
</dbReference>
<dbReference type="OrthoDB" id="1058301at2759"/>